<dbReference type="InterPro" id="IPR015330">
    <property type="entry name" value="DNA_primase/pol_bifunc_N"/>
</dbReference>
<name>A0A132NIH3_9ACTN</name>
<dbReference type="RefSeq" id="WP_067070099.1">
    <property type="nucleotide sequence ID" value="NZ_JYIJ01000017.1"/>
</dbReference>
<dbReference type="AlphaFoldDB" id="A0A132NIH3"/>
<dbReference type="EMBL" id="JYIK01000798">
    <property type="protein sequence ID" value="KWX09502.1"/>
    <property type="molecule type" value="Genomic_DNA"/>
</dbReference>
<evidence type="ECO:0000313" key="4">
    <source>
        <dbReference type="Proteomes" id="UP000070598"/>
    </source>
</evidence>
<dbReference type="Proteomes" id="UP000070598">
    <property type="component" value="Unassembled WGS sequence"/>
</dbReference>
<evidence type="ECO:0000313" key="5">
    <source>
        <dbReference type="Proteomes" id="UP000070659"/>
    </source>
</evidence>
<gene>
    <name evidence="2" type="ORF">TH66_11630</name>
    <name evidence="3" type="ORF">TR74_09215</name>
</gene>
<dbReference type="Proteomes" id="UP000070659">
    <property type="component" value="Unassembled WGS sequence"/>
</dbReference>
<dbReference type="Pfam" id="PF09250">
    <property type="entry name" value="Prim-Pol"/>
    <property type="match status" value="1"/>
</dbReference>
<sequence length="229" mass="25361">MVIGRLIGRVIGRRRTRAARRAALWYAVNRRWDVAPGTHPVPRWSGLVTSPVGCSCGRPDCRAPGAHPIDPCWLARATDDPTTVEWWWSRYPNASIVLPTGRSFDVIDVPEAAGRRALDRLERLGVPLGPVAATRTGRYLFFVVPGAREELPALLDWQDWPDIDLGLRCHGEGDYVIAPALEPLPRSATWWVRPPGDTNRRLPEAHLVIGTLAHACQRASLVRAQLIGA</sequence>
<dbReference type="EMBL" id="JYIJ01000017">
    <property type="protein sequence ID" value="KWX03520.1"/>
    <property type="molecule type" value="Genomic_DNA"/>
</dbReference>
<evidence type="ECO:0000259" key="1">
    <source>
        <dbReference type="SMART" id="SM00943"/>
    </source>
</evidence>
<comment type="caution">
    <text evidence="3">The sequence shown here is derived from an EMBL/GenBank/DDBJ whole genome shotgun (WGS) entry which is preliminary data.</text>
</comment>
<reference evidence="4" key="1">
    <citation type="submission" date="2015-02" db="EMBL/GenBank/DDBJ databases">
        <title>Physiological reanalysis, assessment of diazotrophy, and genome sequences of multiple isolates of Streptomyces thermoautotrophicus.</title>
        <authorList>
            <person name="MacKellar D.C."/>
            <person name="Lieber L."/>
            <person name="Norman J."/>
            <person name="Bolger A."/>
            <person name="Tobin C."/>
            <person name="Murray J.W."/>
            <person name="Friesen M."/>
            <person name="Prell J."/>
        </authorList>
    </citation>
    <scope>NUCLEOTIDE SEQUENCE [LARGE SCALE GENOMIC DNA]</scope>
    <source>
        <strain evidence="4">UBT1</strain>
    </source>
</reference>
<organism evidence="3 4">
    <name type="scientific">Carbonactinospora thermoautotrophica</name>
    <dbReference type="NCBI Taxonomy" id="1469144"/>
    <lineage>
        <taxon>Bacteria</taxon>
        <taxon>Bacillati</taxon>
        <taxon>Actinomycetota</taxon>
        <taxon>Actinomycetes</taxon>
        <taxon>Kitasatosporales</taxon>
        <taxon>Carbonactinosporaceae</taxon>
        <taxon>Carbonactinospora</taxon>
    </lineage>
</organism>
<evidence type="ECO:0000313" key="2">
    <source>
        <dbReference type="EMBL" id="KWX03520.1"/>
    </source>
</evidence>
<dbReference type="SMART" id="SM00943">
    <property type="entry name" value="Prim-Pol"/>
    <property type="match status" value="1"/>
</dbReference>
<accession>A0A132NIH3</accession>
<protein>
    <recommendedName>
        <fullName evidence="1">DNA primase/polymerase bifunctional N-terminal domain-containing protein</fullName>
    </recommendedName>
</protein>
<proteinExistence type="predicted"/>
<reference evidence="3 5" key="2">
    <citation type="submission" date="2015-02" db="EMBL/GenBank/DDBJ databases">
        <title>Physiological reanalysis, assessment of diazotrophy, and genome sequences of multiple isolates of Streptomyces thermoautotrophicus.</title>
        <authorList>
            <person name="MacKellar D.C."/>
            <person name="Lieber L."/>
            <person name="Norman J."/>
            <person name="Bolger A."/>
            <person name="Tobin C."/>
            <person name="Murray J.W."/>
            <person name="Prell J."/>
        </authorList>
    </citation>
    <scope>NUCLEOTIDE SEQUENCE [LARGE SCALE GENOMIC DNA]</scope>
    <source>
        <strain evidence="3 5">UBT1</strain>
    </source>
</reference>
<feature type="domain" description="DNA primase/polymerase bifunctional N-terminal" evidence="1">
    <location>
        <begin position="23"/>
        <end position="206"/>
    </location>
</feature>
<dbReference type="PATRIC" id="fig|1469144.8.peg.2858"/>
<evidence type="ECO:0000313" key="3">
    <source>
        <dbReference type="EMBL" id="KWX09502.1"/>
    </source>
</evidence>